<dbReference type="Pfam" id="PF02902">
    <property type="entry name" value="Peptidase_C48"/>
    <property type="match status" value="1"/>
</dbReference>
<feature type="domain" description="Ubiquitin-like protease family profile" evidence="4">
    <location>
        <begin position="583"/>
        <end position="709"/>
    </location>
</feature>
<dbReference type="EMBL" id="KN835734">
    <property type="protein sequence ID" value="KIK34569.1"/>
    <property type="molecule type" value="Genomic_DNA"/>
</dbReference>
<dbReference type="InParanoid" id="A0A0D0A8V9"/>
<dbReference type="PANTHER" id="PTHR33096">
    <property type="entry name" value="CXC2 DOMAIN-CONTAINING PROTEIN"/>
    <property type="match status" value="1"/>
</dbReference>
<reference evidence="5 6" key="1">
    <citation type="submission" date="2014-04" db="EMBL/GenBank/DDBJ databases">
        <authorList>
            <consortium name="DOE Joint Genome Institute"/>
            <person name="Kuo A."/>
            <person name="Ruytinx J."/>
            <person name="Rineau F."/>
            <person name="Colpaert J."/>
            <person name="Kohler A."/>
            <person name="Nagy L.G."/>
            <person name="Floudas D."/>
            <person name="Copeland A."/>
            <person name="Barry K.W."/>
            <person name="Cichocki N."/>
            <person name="Veneault-Fourrey C."/>
            <person name="LaButti K."/>
            <person name="Lindquist E.A."/>
            <person name="Lipzen A."/>
            <person name="Lundell T."/>
            <person name="Morin E."/>
            <person name="Murat C."/>
            <person name="Sun H."/>
            <person name="Tunlid A."/>
            <person name="Henrissat B."/>
            <person name="Grigoriev I.V."/>
            <person name="Hibbett D.S."/>
            <person name="Martin F."/>
            <person name="Nordberg H.P."/>
            <person name="Cantor M.N."/>
            <person name="Hua S.X."/>
        </authorList>
    </citation>
    <scope>NUCLEOTIDE SEQUENCE [LARGE SCALE GENOMIC DNA]</scope>
    <source>
        <strain evidence="5 6">UH-Slu-Lm8-n1</strain>
    </source>
</reference>
<dbReference type="Proteomes" id="UP000054485">
    <property type="component" value="Unassembled WGS sequence"/>
</dbReference>
<keyword evidence="3" id="KW-0378">Hydrolase</keyword>
<proteinExistence type="inferred from homology"/>
<dbReference type="Pfam" id="PF18758">
    <property type="entry name" value="KDZ"/>
    <property type="match status" value="1"/>
</dbReference>
<evidence type="ECO:0000313" key="6">
    <source>
        <dbReference type="Proteomes" id="UP000054485"/>
    </source>
</evidence>
<dbReference type="SUPFAM" id="SSF54001">
    <property type="entry name" value="Cysteine proteinases"/>
    <property type="match status" value="1"/>
</dbReference>
<keyword evidence="6" id="KW-1185">Reference proteome</keyword>
<protein>
    <recommendedName>
        <fullName evidence="4">Ubiquitin-like protease family profile domain-containing protein</fullName>
    </recommendedName>
</protein>
<dbReference type="Gene3D" id="3.40.395.10">
    <property type="entry name" value="Adenoviral Proteinase, Chain A"/>
    <property type="match status" value="1"/>
</dbReference>
<dbReference type="STRING" id="930992.A0A0D0A8V9"/>
<dbReference type="GO" id="GO:0008234">
    <property type="term" value="F:cysteine-type peptidase activity"/>
    <property type="evidence" value="ECO:0007669"/>
    <property type="project" value="InterPro"/>
</dbReference>
<dbReference type="InterPro" id="IPR040521">
    <property type="entry name" value="KDZ"/>
</dbReference>
<dbReference type="HOGENOM" id="CLU_004552_0_0_1"/>
<dbReference type="InterPro" id="IPR003653">
    <property type="entry name" value="Peptidase_C48_C"/>
</dbReference>
<dbReference type="AlphaFoldDB" id="A0A0D0A8V9"/>
<dbReference type="GO" id="GO:0019783">
    <property type="term" value="F:ubiquitin-like protein peptidase activity"/>
    <property type="evidence" value="ECO:0007669"/>
    <property type="project" value="UniProtKB-ARBA"/>
</dbReference>
<dbReference type="OrthoDB" id="3364670at2759"/>
<accession>A0A0D0A8V9</accession>
<dbReference type="GO" id="GO:0006508">
    <property type="term" value="P:proteolysis"/>
    <property type="evidence" value="ECO:0007669"/>
    <property type="project" value="UniProtKB-KW"/>
</dbReference>
<evidence type="ECO:0000259" key="4">
    <source>
        <dbReference type="Pfam" id="PF02902"/>
    </source>
</evidence>
<reference evidence="6" key="2">
    <citation type="submission" date="2015-01" db="EMBL/GenBank/DDBJ databases">
        <title>Evolutionary Origins and Diversification of the Mycorrhizal Mutualists.</title>
        <authorList>
            <consortium name="DOE Joint Genome Institute"/>
            <consortium name="Mycorrhizal Genomics Consortium"/>
            <person name="Kohler A."/>
            <person name="Kuo A."/>
            <person name="Nagy L.G."/>
            <person name="Floudas D."/>
            <person name="Copeland A."/>
            <person name="Barry K.W."/>
            <person name="Cichocki N."/>
            <person name="Veneault-Fourrey C."/>
            <person name="LaButti K."/>
            <person name="Lindquist E.A."/>
            <person name="Lipzen A."/>
            <person name="Lundell T."/>
            <person name="Morin E."/>
            <person name="Murat C."/>
            <person name="Riley R."/>
            <person name="Ohm R."/>
            <person name="Sun H."/>
            <person name="Tunlid A."/>
            <person name="Henrissat B."/>
            <person name="Grigoriev I.V."/>
            <person name="Hibbett D.S."/>
            <person name="Martin F."/>
        </authorList>
    </citation>
    <scope>NUCLEOTIDE SEQUENCE [LARGE SCALE GENOMIC DNA]</scope>
    <source>
        <strain evidence="6">UH-Slu-Lm8-n1</strain>
    </source>
</reference>
<organism evidence="5 6">
    <name type="scientific">Suillus luteus UH-Slu-Lm8-n1</name>
    <dbReference type="NCBI Taxonomy" id="930992"/>
    <lineage>
        <taxon>Eukaryota</taxon>
        <taxon>Fungi</taxon>
        <taxon>Dikarya</taxon>
        <taxon>Basidiomycota</taxon>
        <taxon>Agaricomycotina</taxon>
        <taxon>Agaricomycetes</taxon>
        <taxon>Agaricomycetidae</taxon>
        <taxon>Boletales</taxon>
        <taxon>Suillineae</taxon>
        <taxon>Suillaceae</taxon>
        <taxon>Suillus</taxon>
    </lineage>
</organism>
<keyword evidence="2" id="KW-0645">Protease</keyword>
<dbReference type="InterPro" id="IPR038765">
    <property type="entry name" value="Papain-like_cys_pep_sf"/>
</dbReference>
<evidence type="ECO:0000256" key="1">
    <source>
        <dbReference type="ARBA" id="ARBA00005234"/>
    </source>
</evidence>
<dbReference type="PANTHER" id="PTHR33096:SF1">
    <property type="entry name" value="CXC1-LIKE CYSTEINE CLUSTER ASSOCIATED WITH KDZ TRANSPOSASES DOMAIN-CONTAINING PROTEIN"/>
    <property type="match status" value="1"/>
</dbReference>
<sequence>MSWETIDLCENAYEAADWKNQKAAMDSFDDTGVMALICHHDIPLFFGNIDSPGEQQKYSVALLQHLFSLLPPQVTVVALYDVGCMLAHRLRFATTAMHAYGHEWACQLVYNPCICLGLGLSDGEGTERLWSWLVQLIGVERSSSVAAIGLEMCSDLGDWIKRRLKHGVNDQGSTAQDILDQYTPARLKKELDTVLGLQADLDTSNRALQAMRVMLAKESHSDDTLEALESLKRGHNHLMEKVEILYSSLNIHDKFPELKGIDLDFVRILLMARDLKINIRKRAIAASSRTKLHQQTQKAIAKRQPALMTAIRKFNSYCEQLDSLYDPTCAIPLPPPLPTKLTELRADPTLMEDLWITPSIGEVPQWLDDMDVRGSIRALLKHEQCREEQVHLGTKANNLCEPFTATLEQHQSNFLQLQSHWSNSLASSVRFAMQVKEAADIAVAISGGSQSTALHWICTTRLTVPDLDGEDELVSADLDDLPQICLEQATLTDWDNNVPDTLITHIQPPHDGFPHQFFDPKDINLLHSPTACLNDVCINSCAALLYSELKAPTLSCVIFSTHDLPCICYNAPNDIVWRNTSWTHYWEKDIWVLLIHRPSDSIGHWVICVIHMVSTELHLFDSLGEQKPWKTDVKDIMKLIAWLFAVANKHDHHILTDLWGWVAWPLNIQYLQNNSYDCSLWVLATLTAVLHRRHVSGLQEDDIPCLRHYLCTLVLSLLSAVQ</sequence>
<evidence type="ECO:0000256" key="3">
    <source>
        <dbReference type="ARBA" id="ARBA00022801"/>
    </source>
</evidence>
<evidence type="ECO:0000256" key="2">
    <source>
        <dbReference type="ARBA" id="ARBA00022670"/>
    </source>
</evidence>
<comment type="similarity">
    <text evidence="1">Belongs to the peptidase C48 family.</text>
</comment>
<name>A0A0D0A8V9_9AGAM</name>
<gene>
    <name evidence="5" type="ORF">CY34DRAFT_26825</name>
</gene>
<evidence type="ECO:0000313" key="5">
    <source>
        <dbReference type="EMBL" id="KIK34569.1"/>
    </source>
</evidence>